<dbReference type="PANTHER" id="PTHR31264">
    <property type="entry name" value="OS07G0554500 PROTEIN-RELATED"/>
    <property type="match status" value="1"/>
</dbReference>
<reference evidence="4" key="1">
    <citation type="journal article" date="2014" name="Science">
        <title>Ancient hybridizations among the ancestral genomes of bread wheat.</title>
        <authorList>
            <consortium name="International Wheat Genome Sequencing Consortium,"/>
            <person name="Marcussen T."/>
            <person name="Sandve S.R."/>
            <person name="Heier L."/>
            <person name="Spannagl M."/>
            <person name="Pfeifer M."/>
            <person name="Jakobsen K.S."/>
            <person name="Wulff B.B."/>
            <person name="Steuernagel B."/>
            <person name="Mayer K.F."/>
            <person name="Olsen O.A."/>
        </authorList>
    </citation>
    <scope>NUCLEOTIDE SEQUENCE [LARGE SCALE GENOMIC DNA]</scope>
    <source>
        <strain evidence="4">cv. AL8/78</strain>
    </source>
</reference>
<dbReference type="Pfam" id="PF23635">
    <property type="entry name" value="Beta-prop_AT5G49610-like"/>
    <property type="match status" value="1"/>
</dbReference>
<proteinExistence type="predicted"/>
<organism evidence="3 4">
    <name type="scientific">Aegilops tauschii subsp. strangulata</name>
    <name type="common">Goatgrass</name>
    <dbReference type="NCBI Taxonomy" id="200361"/>
    <lineage>
        <taxon>Eukaryota</taxon>
        <taxon>Viridiplantae</taxon>
        <taxon>Streptophyta</taxon>
        <taxon>Embryophyta</taxon>
        <taxon>Tracheophyta</taxon>
        <taxon>Spermatophyta</taxon>
        <taxon>Magnoliopsida</taxon>
        <taxon>Liliopsida</taxon>
        <taxon>Poales</taxon>
        <taxon>Poaceae</taxon>
        <taxon>BOP clade</taxon>
        <taxon>Pooideae</taxon>
        <taxon>Triticodae</taxon>
        <taxon>Triticeae</taxon>
        <taxon>Triticinae</taxon>
        <taxon>Aegilops</taxon>
    </lineage>
</organism>
<dbReference type="InterPro" id="IPR036047">
    <property type="entry name" value="F-box-like_dom_sf"/>
</dbReference>
<reference evidence="3" key="4">
    <citation type="submission" date="2019-03" db="UniProtKB">
        <authorList>
            <consortium name="EnsemblPlants"/>
        </authorList>
    </citation>
    <scope>IDENTIFICATION</scope>
</reference>
<dbReference type="InterPro" id="IPR056594">
    <property type="entry name" value="AT5G49610-like_b-prop"/>
</dbReference>
<name>A0A453MV90_AEGTS</name>
<evidence type="ECO:0000313" key="3">
    <source>
        <dbReference type="EnsemblPlants" id="AET6Gv20102100.2"/>
    </source>
</evidence>
<feature type="domain" description="F-box protein AT5G49610-like beta-propeller" evidence="2">
    <location>
        <begin position="154"/>
        <end position="378"/>
    </location>
</feature>
<protein>
    <recommendedName>
        <fullName evidence="2">F-box protein AT5G49610-like beta-propeller domain-containing protein</fullName>
    </recommendedName>
</protein>
<reference evidence="3" key="3">
    <citation type="journal article" date="2017" name="Nature">
        <title>Genome sequence of the progenitor of the wheat D genome Aegilops tauschii.</title>
        <authorList>
            <person name="Luo M.C."/>
            <person name="Gu Y.Q."/>
            <person name="Puiu D."/>
            <person name="Wang H."/>
            <person name="Twardziok S.O."/>
            <person name="Deal K.R."/>
            <person name="Huo N."/>
            <person name="Zhu T."/>
            <person name="Wang L."/>
            <person name="Wang Y."/>
            <person name="McGuire P.E."/>
            <person name="Liu S."/>
            <person name="Long H."/>
            <person name="Ramasamy R.K."/>
            <person name="Rodriguez J.C."/>
            <person name="Van S.L."/>
            <person name="Yuan L."/>
            <person name="Wang Z."/>
            <person name="Xia Z."/>
            <person name="Xiao L."/>
            <person name="Anderson O.D."/>
            <person name="Ouyang S."/>
            <person name="Liang Y."/>
            <person name="Zimin A.V."/>
            <person name="Pertea G."/>
            <person name="Qi P."/>
            <person name="Bennetzen J.L."/>
            <person name="Dai X."/>
            <person name="Dawson M.W."/>
            <person name="Muller H.G."/>
            <person name="Kugler K."/>
            <person name="Rivarola-Duarte L."/>
            <person name="Spannagl M."/>
            <person name="Mayer K.F.X."/>
            <person name="Lu F.H."/>
            <person name="Bevan M.W."/>
            <person name="Leroy P."/>
            <person name="Li P."/>
            <person name="You F.M."/>
            <person name="Sun Q."/>
            <person name="Liu Z."/>
            <person name="Lyons E."/>
            <person name="Wicker T."/>
            <person name="Salzberg S.L."/>
            <person name="Devos K.M."/>
            <person name="Dvorak J."/>
        </authorList>
    </citation>
    <scope>NUCLEOTIDE SEQUENCE [LARGE SCALE GENOMIC DNA]</scope>
    <source>
        <strain evidence="3">cv. AL8/78</strain>
    </source>
</reference>
<dbReference type="SUPFAM" id="SSF81383">
    <property type="entry name" value="F-box domain"/>
    <property type="match status" value="1"/>
</dbReference>
<evidence type="ECO:0000259" key="2">
    <source>
        <dbReference type="Pfam" id="PF23635"/>
    </source>
</evidence>
<dbReference type="Proteomes" id="UP000015105">
    <property type="component" value="Chromosome 6D"/>
</dbReference>
<sequence>MGGGAADHGQASAHPRPEPAVPEHRRKKRRARLLPRRHGVQEIPDELVAEIPDELVAEIPDELVEEIFLRRPILADLVRASLACVSFRGLIADRYFLRRLRKLHAPPVLGFLNGYRDFFPVIPPSPFASAASAVALAADFSFSFLPAPARDWKILDVRDGRVLLKRSPSSCHNRPLVVCDPLYRRYLLLPPIPSVEEWVPHSKKKKKKKKVVWVPRKLQCFLKVQEEAAEETSFTVILIAKSGDKHTAFVFSSSTGQWRAGPWTPWTAEFSLAFFSYLRYAYGCFYGVTECTEKLLVLDTRTMEFSVADLPPEARVESVDIAIVEAGEGITGMFVLPHLTSHISYLIRQNNGGSSSQWRLEKTIRLDSCWYSFTNSTGRHLLLFHSGSSSLDKGTFALDIQTFQLEKVFATPGKPMPYEIAHEEMLEQGLRCSAQAHSQLGQNSADANAGGPADVFEY</sequence>
<dbReference type="STRING" id="200361.A0A453MV90"/>
<dbReference type="EnsemblPlants" id="AET6Gv20102100.2">
    <property type="protein sequence ID" value="AET6Gv20102100.2"/>
    <property type="gene ID" value="AET6Gv20102100"/>
</dbReference>
<dbReference type="PANTHER" id="PTHR31264:SF23">
    <property type="entry name" value="F-BOX DOMAIN-CONTAINING PROTEIN"/>
    <property type="match status" value="1"/>
</dbReference>
<feature type="region of interest" description="Disordered" evidence="1">
    <location>
        <begin position="1"/>
        <end position="34"/>
    </location>
</feature>
<dbReference type="AlphaFoldDB" id="A0A453MV90"/>
<dbReference type="Gramene" id="AET6Gv20102100.2">
    <property type="protein sequence ID" value="AET6Gv20102100.2"/>
    <property type="gene ID" value="AET6Gv20102100"/>
</dbReference>
<reference evidence="3" key="5">
    <citation type="journal article" date="2021" name="G3 (Bethesda)">
        <title>Aegilops tauschii genome assembly Aet v5.0 features greater sequence contiguity and improved annotation.</title>
        <authorList>
            <person name="Wang L."/>
            <person name="Zhu T."/>
            <person name="Rodriguez J.C."/>
            <person name="Deal K.R."/>
            <person name="Dubcovsky J."/>
            <person name="McGuire P.E."/>
            <person name="Lux T."/>
            <person name="Spannagl M."/>
            <person name="Mayer K.F.X."/>
            <person name="Baldrich P."/>
            <person name="Meyers B.C."/>
            <person name="Huo N."/>
            <person name="Gu Y.Q."/>
            <person name="Zhou H."/>
            <person name="Devos K.M."/>
            <person name="Bennetzen J.L."/>
            <person name="Unver T."/>
            <person name="Budak H."/>
            <person name="Gulick P.J."/>
            <person name="Galiba G."/>
            <person name="Kalapos B."/>
            <person name="Nelson D.R."/>
            <person name="Li P."/>
            <person name="You F.M."/>
            <person name="Luo M.C."/>
            <person name="Dvorak J."/>
        </authorList>
    </citation>
    <scope>NUCLEOTIDE SEQUENCE [LARGE SCALE GENOMIC DNA]</scope>
    <source>
        <strain evidence="3">cv. AL8/78</strain>
    </source>
</reference>
<evidence type="ECO:0000313" key="4">
    <source>
        <dbReference type="Proteomes" id="UP000015105"/>
    </source>
</evidence>
<reference evidence="4" key="2">
    <citation type="journal article" date="2017" name="Nat. Plants">
        <title>The Aegilops tauschii genome reveals multiple impacts of transposons.</title>
        <authorList>
            <person name="Zhao G."/>
            <person name="Zou C."/>
            <person name="Li K."/>
            <person name="Wang K."/>
            <person name="Li T."/>
            <person name="Gao L."/>
            <person name="Zhang X."/>
            <person name="Wang H."/>
            <person name="Yang Z."/>
            <person name="Liu X."/>
            <person name="Jiang W."/>
            <person name="Mao L."/>
            <person name="Kong X."/>
            <person name="Jiao Y."/>
            <person name="Jia J."/>
        </authorList>
    </citation>
    <scope>NUCLEOTIDE SEQUENCE [LARGE SCALE GENOMIC DNA]</scope>
    <source>
        <strain evidence="4">cv. AL8/78</strain>
    </source>
</reference>
<accession>A0A453MV90</accession>
<evidence type="ECO:0000256" key="1">
    <source>
        <dbReference type="SAM" id="MobiDB-lite"/>
    </source>
</evidence>
<feature type="compositionally biased region" description="Basic residues" evidence="1">
    <location>
        <begin position="24"/>
        <end position="34"/>
    </location>
</feature>
<keyword evidence="4" id="KW-1185">Reference proteome</keyword>